<dbReference type="Pfam" id="PF00544">
    <property type="entry name" value="Pectate_lyase_4"/>
    <property type="match status" value="1"/>
</dbReference>
<dbReference type="EC" id="4.2.2.2" evidence="4 9"/>
<evidence type="ECO:0000313" key="12">
    <source>
        <dbReference type="Proteomes" id="UP000827721"/>
    </source>
</evidence>
<keyword evidence="12" id="KW-1185">Reference proteome</keyword>
<comment type="catalytic activity">
    <reaction evidence="1 9">
        <text>Eliminative cleavage of (1-&gt;4)-alpha-D-galacturonan to give oligosaccharides with 4-deoxy-alpha-D-galact-4-enuronosyl groups at their non-reducing ends.</text>
        <dbReference type="EC" id="4.2.2.2"/>
    </reaction>
</comment>
<dbReference type="InterPro" id="IPR002022">
    <property type="entry name" value="Pec_lyase"/>
</dbReference>
<sequence length="431" mass="48188">MSSLIIFSLLLVVVVVHLFSYATPTKFSAATQIIPEWRRTTTRRELGSESCRTGNPIDDCWRCDPNWEANRKMLADCAAGFGRNAVGGRDGEFYVVKHSDDDPKNPVPGTLRHAVIQEVPLWIIFDRDMVINLKEELVMNSYKTIDGRGFNVQIADGPCICIHNTSNIIVHNVYIHDCVPGGNAVVRDSPQHSGLRGKSDGDGISVFASRDIWIDHCTLASCYDGLIDVVFGSTAITISNNYMFHHNEVMLLGHSDDFLPDKSMQITIAFNFFGEGLVQRMPRCRHGYFHIVNNIYTGWEMYAIGGSANPTINSQGNVFIAANNRSTKEASFLFLFSFFFHLQSTQLLKSAFFHHQVTKHEVLEGEKEHWKQWNWRSEGDMLINGAFFTSSGQKAPQIYMKASSMVARPAAVLIHTPPSSGALLCQKGKSC</sequence>
<dbReference type="PANTHER" id="PTHR31683">
    <property type="entry name" value="PECTATE LYASE 18-RELATED"/>
    <property type="match status" value="1"/>
</dbReference>
<dbReference type="EMBL" id="JAFEMO010000015">
    <property type="protein sequence ID" value="KAH7544527.1"/>
    <property type="molecule type" value="Genomic_DNA"/>
</dbReference>
<accession>A0ABQ8H2U1</accession>
<dbReference type="InterPro" id="IPR011050">
    <property type="entry name" value="Pectin_lyase_fold/virulence"/>
</dbReference>
<evidence type="ECO:0000259" key="10">
    <source>
        <dbReference type="SMART" id="SM00656"/>
    </source>
</evidence>
<dbReference type="InterPro" id="IPR045032">
    <property type="entry name" value="PEL"/>
</dbReference>
<dbReference type="Gene3D" id="2.160.20.10">
    <property type="entry name" value="Single-stranded right-handed beta-helix, Pectin lyase-like"/>
    <property type="match status" value="1"/>
</dbReference>
<dbReference type="Proteomes" id="UP000827721">
    <property type="component" value="Unassembled WGS sequence"/>
</dbReference>
<keyword evidence="7 9" id="KW-0106">Calcium</keyword>
<comment type="caution">
    <text evidence="11">The sequence shown here is derived from an EMBL/GenBank/DDBJ whole genome shotgun (WGS) entry which is preliminary data.</text>
</comment>
<evidence type="ECO:0000256" key="2">
    <source>
        <dbReference type="ARBA" id="ARBA00005220"/>
    </source>
</evidence>
<comment type="similarity">
    <text evidence="3 9">Belongs to the polysaccharide lyase 1 family.</text>
</comment>
<dbReference type="PANTHER" id="PTHR31683:SF18">
    <property type="entry name" value="PECTATE LYASE 21-RELATED"/>
    <property type="match status" value="1"/>
</dbReference>
<dbReference type="SUPFAM" id="SSF51126">
    <property type="entry name" value="Pectin lyase-like"/>
    <property type="match status" value="1"/>
</dbReference>
<dbReference type="InterPro" id="IPR012334">
    <property type="entry name" value="Pectin_lyas_fold"/>
</dbReference>
<protein>
    <recommendedName>
        <fullName evidence="4 9">Pectate lyase</fullName>
        <ecNumber evidence="4 9">4.2.2.2</ecNumber>
    </recommendedName>
</protein>
<dbReference type="SMART" id="SM00656">
    <property type="entry name" value="Amb_all"/>
    <property type="match status" value="1"/>
</dbReference>
<proteinExistence type="inferred from homology"/>
<evidence type="ECO:0000256" key="6">
    <source>
        <dbReference type="ARBA" id="ARBA00022729"/>
    </source>
</evidence>
<comment type="cofactor">
    <cofactor evidence="9">
        <name>Ca(2+)</name>
        <dbReference type="ChEBI" id="CHEBI:29108"/>
    </cofactor>
    <text evidence="9">Binds 1 Ca(2+) ion. Required for its activity.</text>
</comment>
<comment type="pathway">
    <text evidence="2 9">Glycan metabolism; pectin degradation; 2-dehydro-3-deoxy-D-gluconate from pectin: step 2/5.</text>
</comment>
<evidence type="ECO:0000256" key="3">
    <source>
        <dbReference type="ARBA" id="ARBA00010980"/>
    </source>
</evidence>
<name>A0ABQ8H2U1_9ROSI</name>
<reference evidence="11 12" key="1">
    <citation type="submission" date="2021-02" db="EMBL/GenBank/DDBJ databases">
        <title>Plant Genome Project.</title>
        <authorList>
            <person name="Zhang R.-G."/>
        </authorList>
    </citation>
    <scope>NUCLEOTIDE SEQUENCE [LARGE SCALE GENOMIC DNA]</scope>
    <source>
        <tissue evidence="11">Leaves</tissue>
    </source>
</reference>
<keyword evidence="5 9" id="KW-0479">Metal-binding</keyword>
<dbReference type="InterPro" id="IPR018082">
    <property type="entry name" value="AmbAllergen"/>
</dbReference>
<evidence type="ECO:0000256" key="5">
    <source>
        <dbReference type="ARBA" id="ARBA00022723"/>
    </source>
</evidence>
<dbReference type="PRINTS" id="PR00807">
    <property type="entry name" value="AMBALLERGEN"/>
</dbReference>
<evidence type="ECO:0000256" key="4">
    <source>
        <dbReference type="ARBA" id="ARBA00012272"/>
    </source>
</evidence>
<evidence type="ECO:0000256" key="1">
    <source>
        <dbReference type="ARBA" id="ARBA00000695"/>
    </source>
</evidence>
<evidence type="ECO:0000256" key="9">
    <source>
        <dbReference type="RuleBase" id="RU361123"/>
    </source>
</evidence>
<organism evidence="11 12">
    <name type="scientific">Xanthoceras sorbifolium</name>
    <dbReference type="NCBI Taxonomy" id="99658"/>
    <lineage>
        <taxon>Eukaryota</taxon>
        <taxon>Viridiplantae</taxon>
        <taxon>Streptophyta</taxon>
        <taxon>Embryophyta</taxon>
        <taxon>Tracheophyta</taxon>
        <taxon>Spermatophyta</taxon>
        <taxon>Magnoliopsida</taxon>
        <taxon>eudicotyledons</taxon>
        <taxon>Gunneridae</taxon>
        <taxon>Pentapetalae</taxon>
        <taxon>rosids</taxon>
        <taxon>malvids</taxon>
        <taxon>Sapindales</taxon>
        <taxon>Sapindaceae</taxon>
        <taxon>Xanthoceroideae</taxon>
        <taxon>Xanthoceras</taxon>
    </lineage>
</organism>
<feature type="signal peptide" evidence="9">
    <location>
        <begin position="1"/>
        <end position="24"/>
    </location>
</feature>
<keyword evidence="8 9" id="KW-0456">Lyase</keyword>
<evidence type="ECO:0000256" key="8">
    <source>
        <dbReference type="ARBA" id="ARBA00023239"/>
    </source>
</evidence>
<evidence type="ECO:0000256" key="7">
    <source>
        <dbReference type="ARBA" id="ARBA00022837"/>
    </source>
</evidence>
<feature type="chain" id="PRO_5044986856" description="Pectate lyase" evidence="9">
    <location>
        <begin position="25"/>
        <end position="431"/>
    </location>
</feature>
<keyword evidence="6 9" id="KW-0732">Signal</keyword>
<feature type="domain" description="Pectate lyase" evidence="10">
    <location>
        <begin position="128"/>
        <end position="325"/>
    </location>
</feature>
<gene>
    <name evidence="11" type="ORF">JRO89_XS15G0181300</name>
</gene>
<evidence type="ECO:0000313" key="11">
    <source>
        <dbReference type="EMBL" id="KAH7544527.1"/>
    </source>
</evidence>